<evidence type="ECO:0000256" key="2">
    <source>
        <dbReference type="ARBA" id="ARBA00022692"/>
    </source>
</evidence>
<dbReference type="Proteomes" id="UP001230289">
    <property type="component" value="Unassembled WGS sequence"/>
</dbReference>
<keyword evidence="4 5" id="KW-0472">Membrane</keyword>
<dbReference type="EMBL" id="JAVFCB010000002">
    <property type="protein sequence ID" value="MDQ4213330.1"/>
    <property type="molecule type" value="Genomic_DNA"/>
</dbReference>
<gene>
    <name evidence="6" type="ORF">RBR11_05330</name>
</gene>
<feature type="transmembrane region" description="Helical" evidence="5">
    <location>
        <begin position="100"/>
        <end position="125"/>
    </location>
</feature>
<comment type="subcellular location">
    <subcellularLocation>
        <location evidence="1">Membrane</location>
        <topology evidence="1">Multi-pass membrane protein</topology>
    </subcellularLocation>
</comment>
<dbReference type="PANTHER" id="PTHR33514">
    <property type="entry name" value="PROTEIN ABCI12, CHLOROPLASTIC"/>
    <property type="match status" value="1"/>
</dbReference>
<feature type="transmembrane region" description="Helical" evidence="5">
    <location>
        <begin position="73"/>
        <end position="93"/>
    </location>
</feature>
<name>A0ABU0XGM5_9MICO</name>
<keyword evidence="7" id="KW-1185">Reference proteome</keyword>
<dbReference type="PANTHER" id="PTHR33514:SF13">
    <property type="entry name" value="PROTEIN ABCI12, CHLOROPLASTIC"/>
    <property type="match status" value="1"/>
</dbReference>
<evidence type="ECO:0000256" key="1">
    <source>
        <dbReference type="ARBA" id="ARBA00004141"/>
    </source>
</evidence>
<dbReference type="InterPro" id="IPR003339">
    <property type="entry name" value="ABC/ECF_trnsptr_transmembrane"/>
</dbReference>
<keyword evidence="3 5" id="KW-1133">Transmembrane helix</keyword>
<protein>
    <submittedName>
        <fullName evidence="6">Energy-coupling factor transporter transmembrane protein EcfT</fullName>
    </submittedName>
</protein>
<evidence type="ECO:0000256" key="5">
    <source>
        <dbReference type="SAM" id="Phobius"/>
    </source>
</evidence>
<proteinExistence type="predicted"/>
<evidence type="ECO:0000313" key="7">
    <source>
        <dbReference type="Proteomes" id="UP001230289"/>
    </source>
</evidence>
<dbReference type="CDD" id="cd16914">
    <property type="entry name" value="EcfT"/>
    <property type="match status" value="1"/>
</dbReference>
<comment type="caution">
    <text evidence="6">The sequence shown here is derived from an EMBL/GenBank/DDBJ whole genome shotgun (WGS) entry which is preliminary data.</text>
</comment>
<evidence type="ECO:0000256" key="4">
    <source>
        <dbReference type="ARBA" id="ARBA00023136"/>
    </source>
</evidence>
<evidence type="ECO:0000313" key="6">
    <source>
        <dbReference type="EMBL" id="MDQ4213330.1"/>
    </source>
</evidence>
<feature type="transmembrane region" description="Helical" evidence="5">
    <location>
        <begin position="137"/>
        <end position="157"/>
    </location>
</feature>
<dbReference type="RefSeq" id="WP_308488259.1">
    <property type="nucleotide sequence ID" value="NZ_JAVFCB010000002.1"/>
</dbReference>
<feature type="transmembrane region" description="Helical" evidence="5">
    <location>
        <begin position="21"/>
        <end position="53"/>
    </location>
</feature>
<organism evidence="6 7">
    <name type="scientific">Microbacterium capsulatum</name>
    <dbReference type="NCBI Taxonomy" id="3041921"/>
    <lineage>
        <taxon>Bacteria</taxon>
        <taxon>Bacillati</taxon>
        <taxon>Actinomycetota</taxon>
        <taxon>Actinomycetes</taxon>
        <taxon>Micrococcales</taxon>
        <taxon>Microbacteriaceae</taxon>
        <taxon>Microbacterium</taxon>
    </lineage>
</organism>
<reference evidence="6 7" key="1">
    <citation type="submission" date="2023-08" db="EMBL/GenBank/DDBJ databases">
        <title>Microbacterium sp. nov., isolated from a waste landfill.</title>
        <authorList>
            <person name="Wen W."/>
        </authorList>
    </citation>
    <scope>NUCLEOTIDE SEQUENCE [LARGE SCALE GENOMIC DNA]</scope>
    <source>
        <strain evidence="6 7">ASV81</strain>
    </source>
</reference>
<accession>A0ABU0XGM5</accession>
<keyword evidence="2 5" id="KW-0812">Transmembrane</keyword>
<dbReference type="Pfam" id="PF02361">
    <property type="entry name" value="CbiQ"/>
    <property type="match status" value="1"/>
</dbReference>
<sequence length="199" mass="20817">MRVIQLYRPGSSLVHRLPAGAKLAIVAVTALVVSAVPLGAVGVGAALAVVLLLYGLARLPAAVLGAEIWRLRWLVLVLAAALWIFASPLAAWISTGRVVALVLLASLLTITTRMGDLLAVLQRILEPLRRFGADPDAVALALSLTITMIPVVAGFAAEVREAQRARGVRLGVRGVVPLLVRTLRHADDVGDALSARGLG</sequence>
<evidence type="ECO:0000256" key="3">
    <source>
        <dbReference type="ARBA" id="ARBA00022989"/>
    </source>
</evidence>